<feature type="transmembrane region" description="Helical" evidence="1">
    <location>
        <begin position="6"/>
        <end position="23"/>
    </location>
</feature>
<feature type="transmembrane region" description="Helical" evidence="1">
    <location>
        <begin position="35"/>
        <end position="54"/>
    </location>
</feature>
<keyword evidence="1" id="KW-1133">Transmembrane helix</keyword>
<keyword evidence="1" id="KW-0812">Transmembrane</keyword>
<gene>
    <name evidence="2" type="ORF">CLUMA_CG000390</name>
</gene>
<evidence type="ECO:0000313" key="3">
    <source>
        <dbReference type="Proteomes" id="UP000183832"/>
    </source>
</evidence>
<evidence type="ECO:0000313" key="2">
    <source>
        <dbReference type="EMBL" id="CRK86307.1"/>
    </source>
</evidence>
<dbReference type="Proteomes" id="UP000183832">
    <property type="component" value="Unassembled WGS sequence"/>
</dbReference>
<protein>
    <submittedName>
        <fullName evidence="2">CLUMA_CG000390, isoform A</fullName>
    </submittedName>
</protein>
<keyword evidence="1" id="KW-0472">Membrane</keyword>
<dbReference type="EMBL" id="CVRI01000001">
    <property type="protein sequence ID" value="CRK86307.1"/>
    <property type="molecule type" value="Genomic_DNA"/>
</dbReference>
<sequence length="78" mass="8948">MNSKVFTVVNFIFKSLLVFCDAVPLMQKFYDAHEVIIKAASNLLILIMPCYFLWFQKLPASSIDISPSTQQPIRKSHI</sequence>
<dbReference type="AlphaFoldDB" id="A0A1J1HEN9"/>
<keyword evidence="3" id="KW-1185">Reference proteome</keyword>
<evidence type="ECO:0000256" key="1">
    <source>
        <dbReference type="SAM" id="Phobius"/>
    </source>
</evidence>
<reference evidence="2 3" key="1">
    <citation type="submission" date="2015-04" db="EMBL/GenBank/DDBJ databases">
        <authorList>
            <person name="Syromyatnikov M.Y."/>
            <person name="Popov V.N."/>
        </authorList>
    </citation>
    <scope>NUCLEOTIDE SEQUENCE [LARGE SCALE GENOMIC DNA]</scope>
</reference>
<name>A0A1J1HEN9_9DIPT</name>
<accession>A0A1J1HEN9</accession>
<organism evidence="2 3">
    <name type="scientific">Clunio marinus</name>
    <dbReference type="NCBI Taxonomy" id="568069"/>
    <lineage>
        <taxon>Eukaryota</taxon>
        <taxon>Metazoa</taxon>
        <taxon>Ecdysozoa</taxon>
        <taxon>Arthropoda</taxon>
        <taxon>Hexapoda</taxon>
        <taxon>Insecta</taxon>
        <taxon>Pterygota</taxon>
        <taxon>Neoptera</taxon>
        <taxon>Endopterygota</taxon>
        <taxon>Diptera</taxon>
        <taxon>Nematocera</taxon>
        <taxon>Chironomoidea</taxon>
        <taxon>Chironomidae</taxon>
        <taxon>Clunio</taxon>
    </lineage>
</organism>
<proteinExistence type="predicted"/>